<evidence type="ECO:0000256" key="3">
    <source>
        <dbReference type="SAM" id="MobiDB-lite"/>
    </source>
</evidence>
<dbReference type="InterPro" id="IPR000383">
    <property type="entry name" value="Xaa-Pro-like_dom"/>
</dbReference>
<dbReference type="PANTHER" id="PTHR22946:SF9">
    <property type="entry name" value="POLYKETIDE TRANSFERASE AF380"/>
    <property type="match status" value="1"/>
</dbReference>
<gene>
    <name evidence="6" type="ORF">QFZ22_008551</name>
</gene>
<evidence type="ECO:0000259" key="4">
    <source>
        <dbReference type="Pfam" id="PF02129"/>
    </source>
</evidence>
<feature type="region of interest" description="Disordered" evidence="3">
    <location>
        <begin position="259"/>
        <end position="280"/>
    </location>
</feature>
<proteinExistence type="inferred from homology"/>
<dbReference type="InterPro" id="IPR050261">
    <property type="entry name" value="FrsA_esterase"/>
</dbReference>
<accession>A0AAW8FU77</accession>
<dbReference type="GO" id="GO:0016787">
    <property type="term" value="F:hydrolase activity"/>
    <property type="evidence" value="ECO:0007669"/>
    <property type="project" value="InterPro"/>
</dbReference>
<feature type="domain" description="AB hydrolase-1" evidence="5">
    <location>
        <begin position="33"/>
        <end position="246"/>
    </location>
</feature>
<dbReference type="AlphaFoldDB" id="A0AAW8FU77"/>
<organism evidence="6 7">
    <name type="scientific">Streptomyces canus</name>
    <dbReference type="NCBI Taxonomy" id="58343"/>
    <lineage>
        <taxon>Bacteria</taxon>
        <taxon>Bacillati</taxon>
        <taxon>Actinomycetota</taxon>
        <taxon>Actinomycetes</taxon>
        <taxon>Kitasatosporales</taxon>
        <taxon>Streptomycetaceae</taxon>
        <taxon>Streptomyces</taxon>
        <taxon>Streptomyces aurantiacus group</taxon>
    </lineage>
</organism>
<keyword evidence="1" id="KW-0378">Hydrolase</keyword>
<dbReference type="Gene3D" id="3.40.50.1820">
    <property type="entry name" value="alpha/beta hydrolase"/>
    <property type="match status" value="2"/>
</dbReference>
<feature type="domain" description="Xaa-Pro dipeptidyl-peptidase-like" evidence="4">
    <location>
        <begin position="300"/>
        <end position="560"/>
    </location>
</feature>
<name>A0AAW8FU77_9ACTN</name>
<evidence type="ECO:0000256" key="2">
    <source>
        <dbReference type="ARBA" id="ARBA00038115"/>
    </source>
</evidence>
<protein>
    <submittedName>
        <fullName evidence="6">Pimeloyl-ACP methyl ester carboxylesterase</fullName>
    </submittedName>
</protein>
<reference evidence="6" key="1">
    <citation type="submission" date="2023-07" db="EMBL/GenBank/DDBJ databases">
        <title>Comparative genomics of wheat-associated soil bacteria to identify genetic determinants of phenazine resistance.</title>
        <authorList>
            <person name="Mouncey N."/>
        </authorList>
    </citation>
    <scope>NUCLEOTIDE SEQUENCE</scope>
    <source>
        <strain evidence="6">V4I22</strain>
    </source>
</reference>
<dbReference type="Gene3D" id="1.10.10.800">
    <property type="match status" value="1"/>
</dbReference>
<comment type="caution">
    <text evidence="6">The sequence shown here is derived from an EMBL/GenBank/DDBJ whole genome shotgun (WGS) entry which is preliminary data.</text>
</comment>
<dbReference type="Pfam" id="PF02129">
    <property type="entry name" value="Peptidase_S15"/>
    <property type="match status" value="1"/>
</dbReference>
<dbReference type="SUPFAM" id="SSF53474">
    <property type="entry name" value="alpha/beta-Hydrolases"/>
    <property type="match status" value="2"/>
</dbReference>
<evidence type="ECO:0000259" key="5">
    <source>
        <dbReference type="Pfam" id="PF12697"/>
    </source>
</evidence>
<dbReference type="Proteomes" id="UP001234216">
    <property type="component" value="Unassembled WGS sequence"/>
</dbReference>
<feature type="compositionally biased region" description="Pro residues" evidence="3">
    <location>
        <begin position="265"/>
        <end position="274"/>
    </location>
</feature>
<evidence type="ECO:0000313" key="6">
    <source>
        <dbReference type="EMBL" id="MDQ0912566.1"/>
    </source>
</evidence>
<dbReference type="EMBL" id="JAUSZV010000005">
    <property type="protein sequence ID" value="MDQ0912566.1"/>
    <property type="molecule type" value="Genomic_DNA"/>
</dbReference>
<evidence type="ECO:0000256" key="1">
    <source>
        <dbReference type="ARBA" id="ARBA00022801"/>
    </source>
</evidence>
<evidence type="ECO:0000313" key="7">
    <source>
        <dbReference type="Proteomes" id="UP001234216"/>
    </source>
</evidence>
<dbReference type="InterPro" id="IPR000073">
    <property type="entry name" value="AB_hydrolase_1"/>
</dbReference>
<dbReference type="Pfam" id="PF12697">
    <property type="entry name" value="Abhydrolase_6"/>
    <property type="match status" value="1"/>
</dbReference>
<comment type="similarity">
    <text evidence="2">Belongs to the AB hydrolase superfamily. FUS2 hydrolase family.</text>
</comment>
<dbReference type="InterPro" id="IPR029058">
    <property type="entry name" value="AB_hydrolase_fold"/>
</dbReference>
<dbReference type="PANTHER" id="PTHR22946">
    <property type="entry name" value="DIENELACTONE HYDROLASE DOMAIN-CONTAINING PROTEIN-RELATED"/>
    <property type="match status" value="1"/>
</dbReference>
<sequence>MRATTLPGLTGEPALEMLHAAPLRPVAPGTLQLLFVHGLGYAAWVWEDWMAAAAAAGHDSWAVSLRGHGGSGGTAARSALSDYEADVVRAARSLPGPVVLIGHSMGALVVQRAAAAANAAAMILVAPLPPRPAVHTILAVLRRQPWEVPRYMAGRPIKLGPHILYAHPDGPATAEASKRLTPDSPFVQYQFLFHRPTRVPPLPVLVLAAAKDRLVPLVSVRSTARRYGARLREIAGVGHTMMLDPEWSEGWKQIDSWLADGPRRQPTPPAPHPPRAAGVPVRKRGTMVDRRDVAFTADGGVTLRGWYFVPEGEGPHPAISMAHGYAGVKEHALEGFARRFAEAGFAVLLHDHRTFGASDGGPRQDVNPWVQAEDWRRAISFLEAQPEVDPDRLGVWGSSYGGGHAIVLGATDRRLKAVVAQVPNISGYRQGLRRVPPHLVPSLEEGFAEEERSAARGETLQYQQIVSSDPAVRASYYSGDAVDFYLQELPEGVWENKVTVRSTRMARMYEPGSLIRRVSPTPLLMIVAKDDHLTVTDVALEAYEDALEPKKLILIPGGHFDPYRAQFERACSEALDWFQKYLQA</sequence>